<keyword evidence="3" id="KW-0804">Transcription</keyword>
<dbReference type="SMART" id="SM00346">
    <property type="entry name" value="HTH_ICLR"/>
    <property type="match status" value="1"/>
</dbReference>
<keyword evidence="7" id="KW-1185">Reference proteome</keyword>
<gene>
    <name evidence="6" type="primary">blcR</name>
    <name evidence="6" type="ORF">GCM10017056_40540</name>
</gene>
<evidence type="ECO:0000256" key="3">
    <source>
        <dbReference type="ARBA" id="ARBA00023163"/>
    </source>
</evidence>
<reference evidence="6" key="2">
    <citation type="submission" date="2020-09" db="EMBL/GenBank/DDBJ databases">
        <authorList>
            <person name="Sun Q."/>
            <person name="Kim S."/>
        </authorList>
    </citation>
    <scope>NUCLEOTIDE SEQUENCE</scope>
    <source>
        <strain evidence="6">KCTC 42650</strain>
    </source>
</reference>
<dbReference type="Pfam" id="PF01614">
    <property type="entry name" value="IclR_C"/>
    <property type="match status" value="1"/>
</dbReference>
<comment type="caution">
    <text evidence="6">The sequence shown here is derived from an EMBL/GenBank/DDBJ whole genome shotgun (WGS) entry which is preliminary data.</text>
</comment>
<name>A0A8J3H1X8_9RHOB</name>
<organism evidence="6 7">
    <name type="scientific">Seohaeicola zhoushanensis</name>
    <dbReference type="NCBI Taxonomy" id="1569283"/>
    <lineage>
        <taxon>Bacteria</taxon>
        <taxon>Pseudomonadati</taxon>
        <taxon>Pseudomonadota</taxon>
        <taxon>Alphaproteobacteria</taxon>
        <taxon>Rhodobacterales</taxon>
        <taxon>Roseobacteraceae</taxon>
        <taxon>Seohaeicola</taxon>
    </lineage>
</organism>
<dbReference type="InterPro" id="IPR014757">
    <property type="entry name" value="Tscrpt_reg_IclR_C"/>
</dbReference>
<dbReference type="AlphaFoldDB" id="A0A8J3H1X8"/>
<dbReference type="PROSITE" id="PS51077">
    <property type="entry name" value="HTH_ICLR"/>
    <property type="match status" value="1"/>
</dbReference>
<keyword evidence="1" id="KW-0805">Transcription regulation</keyword>
<dbReference type="RefSeq" id="WP_189681944.1">
    <property type="nucleotide sequence ID" value="NZ_BNCJ01000016.1"/>
</dbReference>
<feature type="domain" description="HTH iclR-type" evidence="4">
    <location>
        <begin position="29"/>
        <end position="89"/>
    </location>
</feature>
<evidence type="ECO:0000313" key="6">
    <source>
        <dbReference type="EMBL" id="GHF65211.1"/>
    </source>
</evidence>
<evidence type="ECO:0000313" key="7">
    <source>
        <dbReference type="Proteomes" id="UP000626220"/>
    </source>
</evidence>
<reference evidence="6" key="1">
    <citation type="journal article" date="2014" name="Int. J. Syst. Evol. Microbiol.">
        <title>Complete genome sequence of Corynebacterium casei LMG S-19264T (=DSM 44701T), isolated from a smear-ripened cheese.</title>
        <authorList>
            <consortium name="US DOE Joint Genome Institute (JGI-PGF)"/>
            <person name="Walter F."/>
            <person name="Albersmeier A."/>
            <person name="Kalinowski J."/>
            <person name="Ruckert C."/>
        </authorList>
    </citation>
    <scope>NUCLEOTIDE SEQUENCE</scope>
    <source>
        <strain evidence="6">KCTC 42650</strain>
    </source>
</reference>
<dbReference type="InterPro" id="IPR029016">
    <property type="entry name" value="GAF-like_dom_sf"/>
</dbReference>
<dbReference type="EMBL" id="BNCJ01000016">
    <property type="protein sequence ID" value="GHF65211.1"/>
    <property type="molecule type" value="Genomic_DNA"/>
</dbReference>
<sequence>MEHLTQARRCQSVAQRQECAINDSLKRRAPAAERAVRILDCLAASATPLGVSELARALDLPKSSVYGICETLADAGVLHVEVQGYSLSAHCLRWSGAFLNRSSIVSEFHRLLAKDRRLADYTITLSTLEGNEVVYLACHNSDKPLGFTFQIGMRLPAVYSATGKAMLSHMEAEERQAALALPWHPPFTANSVRSTAAFDAACATWRAQGYALDDGEIREGMVCLGAPIRDSRGRPVAGIALSMTSAEARPEVQRDLGAIVREVADRLGLVAG</sequence>
<dbReference type="SUPFAM" id="SSF46785">
    <property type="entry name" value="Winged helix' DNA-binding domain"/>
    <property type="match status" value="1"/>
</dbReference>
<accession>A0A8J3H1X8</accession>
<dbReference type="Gene3D" id="3.30.450.40">
    <property type="match status" value="1"/>
</dbReference>
<evidence type="ECO:0000259" key="5">
    <source>
        <dbReference type="PROSITE" id="PS51078"/>
    </source>
</evidence>
<dbReference type="Gene3D" id="1.10.10.10">
    <property type="entry name" value="Winged helix-like DNA-binding domain superfamily/Winged helix DNA-binding domain"/>
    <property type="match status" value="1"/>
</dbReference>
<dbReference type="GO" id="GO:0003700">
    <property type="term" value="F:DNA-binding transcription factor activity"/>
    <property type="evidence" value="ECO:0007669"/>
    <property type="project" value="TreeGrafter"/>
</dbReference>
<dbReference type="SUPFAM" id="SSF55781">
    <property type="entry name" value="GAF domain-like"/>
    <property type="match status" value="1"/>
</dbReference>
<dbReference type="InterPro" id="IPR036388">
    <property type="entry name" value="WH-like_DNA-bd_sf"/>
</dbReference>
<feature type="domain" description="IclR-ED" evidence="5">
    <location>
        <begin position="90"/>
        <end position="272"/>
    </location>
</feature>
<evidence type="ECO:0000256" key="1">
    <source>
        <dbReference type="ARBA" id="ARBA00023015"/>
    </source>
</evidence>
<proteinExistence type="predicted"/>
<evidence type="ECO:0000259" key="4">
    <source>
        <dbReference type="PROSITE" id="PS51077"/>
    </source>
</evidence>
<dbReference type="GO" id="GO:0003677">
    <property type="term" value="F:DNA binding"/>
    <property type="evidence" value="ECO:0007669"/>
    <property type="project" value="UniProtKB-KW"/>
</dbReference>
<dbReference type="Pfam" id="PF09339">
    <property type="entry name" value="HTH_IclR"/>
    <property type="match status" value="1"/>
</dbReference>
<dbReference type="GO" id="GO:0045892">
    <property type="term" value="P:negative regulation of DNA-templated transcription"/>
    <property type="evidence" value="ECO:0007669"/>
    <property type="project" value="TreeGrafter"/>
</dbReference>
<dbReference type="PANTHER" id="PTHR30136:SF24">
    <property type="entry name" value="HTH-TYPE TRANSCRIPTIONAL REPRESSOR ALLR"/>
    <property type="match status" value="1"/>
</dbReference>
<keyword evidence="2" id="KW-0238">DNA-binding</keyword>
<dbReference type="Proteomes" id="UP000626220">
    <property type="component" value="Unassembled WGS sequence"/>
</dbReference>
<protein>
    <submittedName>
        <fullName evidence="6">IclR family transcriptional regulator</fullName>
    </submittedName>
</protein>
<dbReference type="PROSITE" id="PS51078">
    <property type="entry name" value="ICLR_ED"/>
    <property type="match status" value="1"/>
</dbReference>
<dbReference type="InterPro" id="IPR036390">
    <property type="entry name" value="WH_DNA-bd_sf"/>
</dbReference>
<evidence type="ECO:0000256" key="2">
    <source>
        <dbReference type="ARBA" id="ARBA00023125"/>
    </source>
</evidence>
<dbReference type="PANTHER" id="PTHR30136">
    <property type="entry name" value="HELIX-TURN-HELIX TRANSCRIPTIONAL REGULATOR, ICLR FAMILY"/>
    <property type="match status" value="1"/>
</dbReference>
<dbReference type="InterPro" id="IPR050707">
    <property type="entry name" value="HTH_MetabolicPath_Reg"/>
</dbReference>
<dbReference type="InterPro" id="IPR005471">
    <property type="entry name" value="Tscrpt_reg_IclR_N"/>
</dbReference>